<keyword evidence="2" id="KW-1185">Reference proteome</keyword>
<proteinExistence type="predicted"/>
<gene>
    <name evidence="1" type="ORF">DPEC_G00349790</name>
</gene>
<protein>
    <submittedName>
        <fullName evidence="1">Uncharacterized protein</fullName>
    </submittedName>
</protein>
<evidence type="ECO:0000313" key="2">
    <source>
        <dbReference type="Proteomes" id="UP001157502"/>
    </source>
</evidence>
<comment type="caution">
    <text evidence="1">The sequence shown here is derived from an EMBL/GenBank/DDBJ whole genome shotgun (WGS) entry which is preliminary data.</text>
</comment>
<sequence length="120" mass="13063">MVPQTLGEVSATRRWIHLGTCCLDPHTGHLPSRSPGGKSPSPRLLPPARVTLAQASPSFGTAARRDARSPRGCWRTSSPFPWAERPDSRCGCPGIPRWIFRFPSRVSDALLICSGLFIAT</sequence>
<dbReference type="Proteomes" id="UP001157502">
    <property type="component" value="Chromosome 36"/>
</dbReference>
<dbReference type="EMBL" id="CM055763">
    <property type="protein sequence ID" value="KAJ7985216.1"/>
    <property type="molecule type" value="Genomic_DNA"/>
</dbReference>
<name>A0ACC2F1I8_DALPE</name>
<organism evidence="1 2">
    <name type="scientific">Dallia pectoralis</name>
    <name type="common">Alaska blackfish</name>
    <dbReference type="NCBI Taxonomy" id="75939"/>
    <lineage>
        <taxon>Eukaryota</taxon>
        <taxon>Metazoa</taxon>
        <taxon>Chordata</taxon>
        <taxon>Craniata</taxon>
        <taxon>Vertebrata</taxon>
        <taxon>Euteleostomi</taxon>
        <taxon>Actinopterygii</taxon>
        <taxon>Neopterygii</taxon>
        <taxon>Teleostei</taxon>
        <taxon>Protacanthopterygii</taxon>
        <taxon>Esociformes</taxon>
        <taxon>Umbridae</taxon>
        <taxon>Dallia</taxon>
    </lineage>
</organism>
<accession>A0ACC2F1I8</accession>
<reference evidence="1" key="1">
    <citation type="submission" date="2021-05" db="EMBL/GenBank/DDBJ databases">
        <authorList>
            <person name="Pan Q."/>
            <person name="Jouanno E."/>
            <person name="Zahm M."/>
            <person name="Klopp C."/>
            <person name="Cabau C."/>
            <person name="Louis A."/>
            <person name="Berthelot C."/>
            <person name="Parey E."/>
            <person name="Roest Crollius H."/>
            <person name="Montfort J."/>
            <person name="Robinson-Rechavi M."/>
            <person name="Bouchez O."/>
            <person name="Lampietro C."/>
            <person name="Lopez Roques C."/>
            <person name="Donnadieu C."/>
            <person name="Postlethwait J."/>
            <person name="Bobe J."/>
            <person name="Dillon D."/>
            <person name="Chandos A."/>
            <person name="von Hippel F."/>
            <person name="Guiguen Y."/>
        </authorList>
    </citation>
    <scope>NUCLEOTIDE SEQUENCE</scope>
    <source>
        <strain evidence="1">YG-Jan2019</strain>
    </source>
</reference>
<evidence type="ECO:0000313" key="1">
    <source>
        <dbReference type="EMBL" id="KAJ7985216.1"/>
    </source>
</evidence>